<dbReference type="SUPFAM" id="SSF52047">
    <property type="entry name" value="RNI-like"/>
    <property type="match status" value="1"/>
</dbReference>
<dbReference type="PANTHER" id="PTHR48052:SF70">
    <property type="entry name" value="PHYTOSULFOKINE RECEPTOR 1-LIKE"/>
    <property type="match status" value="1"/>
</dbReference>
<keyword evidence="9 14" id="KW-0472">Membrane</keyword>
<comment type="caution">
    <text evidence="17">The sequence shown here is derived from an EMBL/GenBank/DDBJ whole genome shotgun (WGS) entry which is preliminary data.</text>
</comment>
<keyword evidence="3" id="KW-1003">Cell membrane</keyword>
<evidence type="ECO:0000256" key="5">
    <source>
        <dbReference type="ARBA" id="ARBA00022692"/>
    </source>
</evidence>
<evidence type="ECO:0000256" key="6">
    <source>
        <dbReference type="ARBA" id="ARBA00022729"/>
    </source>
</evidence>
<evidence type="ECO:0000256" key="4">
    <source>
        <dbReference type="ARBA" id="ARBA00022614"/>
    </source>
</evidence>
<evidence type="ECO:0000256" key="3">
    <source>
        <dbReference type="ARBA" id="ARBA00022475"/>
    </source>
</evidence>
<dbReference type="CDD" id="cd00303">
    <property type="entry name" value="retropepsin_like"/>
    <property type="match status" value="1"/>
</dbReference>
<dbReference type="PRINTS" id="PR00019">
    <property type="entry name" value="LEURICHRPT"/>
</dbReference>
<keyword evidence="5 14" id="KW-0812">Transmembrane</keyword>
<feature type="chain" id="PRO_5041307189" description="CCHC-type domain-containing protein" evidence="15">
    <location>
        <begin position="19"/>
        <end position="1266"/>
    </location>
</feature>
<evidence type="ECO:0000256" key="14">
    <source>
        <dbReference type="SAM" id="Phobius"/>
    </source>
</evidence>
<dbReference type="Pfam" id="PF13855">
    <property type="entry name" value="LRR_8"/>
    <property type="match status" value="5"/>
</dbReference>
<dbReference type="SMART" id="SM00343">
    <property type="entry name" value="ZnF_C2HC"/>
    <property type="match status" value="1"/>
</dbReference>
<dbReference type="FunFam" id="3.80.10.10:FF:000213">
    <property type="entry name" value="Tyrosine-sulfated glycopeptide receptor 1"/>
    <property type="match status" value="1"/>
</dbReference>
<keyword evidence="6 15" id="KW-0732">Signal</keyword>
<dbReference type="Pfam" id="PF00098">
    <property type="entry name" value="zf-CCHC"/>
    <property type="match status" value="1"/>
</dbReference>
<sequence>MTYLRWLFFACFVCSSLGIQTLSQSCDPSDLLALKEFAGNLTNESIITSWSNNSFCCQWDGVVCGKEGNESVATRVAMLILPKKGLKGIISRSLGRLDKLKLLDLSCNHFEGVLPAELSNLKQLQVLDLSHNMLTGRVSQVISGLKMIQSLNVSSNSFSGDLLELGGFPNLLVFNVSNNSFTGMLNSQIWSASNGTEILDLSMNNFEGNLEGLDNCSSSLKELHVDVNSLSGQLPGSLYSFPSLQQLSLSENYFSGHLSKELSKLTSLNYLIIFGNHFSGELPNVFGNLTNLEFFIANSNFFSGPLPLSLALCSKLRVLDLRNNSLTGSIDLNFTGLPSLRILVLASNRFSGPLPNSLADCHQLKILSLDKNNFTGQLPENFAKLQSLLFLSLSNNSFVDLSRALSVLQQCKNLTTLIFAKNFIGEEIPKNVIGFESLMVLGLGNCGLKGHIPVWLSSCKKLQVLDLSWNHLDGSIPSWIGSMEHLFYLDLSNNSLTGEIPKNLTELKILVSTNYSSSNLTSAAGIPLFVKRTQSSNGLQYKQASSFPPSILLSNNMINGTIPPEVGRWKQLHVLDLSKNNISGTMPNSISEMQNLEYLDLSSNDLIGSIPKSFEKLTFLSKFSVAYNHLHGEIPTGGQFDTFPASSFEGNLVLCREIDFPCGSSIVLKPEGNESVATRVAMLILPKTGLKGTISRSLGHLDKLKLLDLSCNRFKGVLPSELSNLKQLQVLDLSHNRLTGRVSPVLSGLKMIQSLNVPSNSFNGDWLELGGFPILLVFNAAAHKLLSDLTQWVNLSETEDQQVARYVGGLRSEIQDLLNLQMLWSLSEAVNFAYKIEMQLKRPSRSNNAAGKQSSIQKPQQKLDKTTDQGEGSSKDQGMQGAPHFRNNRTSNNPYAKPFPDKCFRCQQLGHRSNKCPSRRQVNMMDDVDSLDEQEDDCEEAEFIEGERVSCVVRRLLFTPKKDKSSQLHSIFRTRCTIKQKVCNVIVDSGSSENIVSRALVKALKLATEKHPSPYKIDWIKKGVEARVTKICQISFPIGKYYKDDVTCDVVDMDACHILLGRPWLFDVFATHIGKDNTYSFWWHDKKIVLMPSNGDEIPNASQVEGMSFLAVTEEEFVKHVKEANGCRLWALMVKGAVKKHSGIPQKLEPLLAEFADLIPSELLYQLPSMRDIQHHMLWKVVENFIIYYMEPMGVVSLFGFLRGFGFWCCAMFWLSSYIFSGWFGCGVSVFVAACSVPGLFPLSFASQIGFFWETLAVWFGSCLCF</sequence>
<evidence type="ECO:0000259" key="16">
    <source>
        <dbReference type="PROSITE" id="PS50158"/>
    </source>
</evidence>
<dbReference type="PROSITE" id="PS51450">
    <property type="entry name" value="LRR"/>
    <property type="match status" value="2"/>
</dbReference>
<keyword evidence="10" id="KW-0675">Receptor</keyword>
<evidence type="ECO:0000256" key="2">
    <source>
        <dbReference type="ARBA" id="ARBA00009592"/>
    </source>
</evidence>
<dbReference type="PROSITE" id="PS51257">
    <property type="entry name" value="PROKAR_LIPOPROTEIN"/>
    <property type="match status" value="1"/>
</dbReference>
<keyword evidence="11" id="KW-0325">Glycoprotein</keyword>
<evidence type="ECO:0000256" key="1">
    <source>
        <dbReference type="ARBA" id="ARBA00004251"/>
    </source>
</evidence>
<dbReference type="SMART" id="SM00369">
    <property type="entry name" value="LRR_TYP"/>
    <property type="match status" value="9"/>
</dbReference>
<keyword evidence="12" id="KW-0863">Zinc-finger</keyword>
<feature type="compositionally biased region" description="Polar residues" evidence="13">
    <location>
        <begin position="845"/>
        <end position="860"/>
    </location>
</feature>
<evidence type="ECO:0000256" key="12">
    <source>
        <dbReference type="PROSITE-ProRule" id="PRU00047"/>
    </source>
</evidence>
<protein>
    <recommendedName>
        <fullName evidence="16">CCHC-type domain-containing protein</fullName>
    </recommendedName>
</protein>
<dbReference type="SUPFAM" id="SSF57756">
    <property type="entry name" value="Retrovirus zinc finger-like domains"/>
    <property type="match status" value="1"/>
</dbReference>
<feature type="transmembrane region" description="Helical" evidence="14">
    <location>
        <begin position="1222"/>
        <end position="1241"/>
    </location>
</feature>
<dbReference type="GO" id="GO:0006508">
    <property type="term" value="P:proteolysis"/>
    <property type="evidence" value="ECO:0007669"/>
    <property type="project" value="InterPro"/>
</dbReference>
<evidence type="ECO:0000313" key="18">
    <source>
        <dbReference type="Proteomes" id="UP001168877"/>
    </source>
</evidence>
<feature type="region of interest" description="Disordered" evidence="13">
    <location>
        <begin position="844"/>
        <end position="896"/>
    </location>
</feature>
<dbReference type="Pfam" id="PF08263">
    <property type="entry name" value="LRRNT_2"/>
    <property type="match status" value="1"/>
</dbReference>
<keyword evidence="8 14" id="KW-1133">Transmembrane helix</keyword>
<dbReference type="InterPro" id="IPR032675">
    <property type="entry name" value="LRR_dom_sf"/>
</dbReference>
<dbReference type="Proteomes" id="UP001168877">
    <property type="component" value="Unassembled WGS sequence"/>
</dbReference>
<dbReference type="Gene3D" id="2.40.70.10">
    <property type="entry name" value="Acid Proteases"/>
    <property type="match status" value="1"/>
</dbReference>
<dbReference type="SMART" id="SM00365">
    <property type="entry name" value="LRR_SD22"/>
    <property type="match status" value="6"/>
</dbReference>
<keyword evidence="12" id="KW-0479">Metal-binding</keyword>
<evidence type="ECO:0000256" key="9">
    <source>
        <dbReference type="ARBA" id="ARBA00023136"/>
    </source>
</evidence>
<dbReference type="InterPro" id="IPR003591">
    <property type="entry name" value="Leu-rich_rpt_typical-subtyp"/>
</dbReference>
<keyword evidence="7" id="KW-0677">Repeat</keyword>
<keyword evidence="18" id="KW-1185">Reference proteome</keyword>
<evidence type="ECO:0000256" key="7">
    <source>
        <dbReference type="ARBA" id="ARBA00022737"/>
    </source>
</evidence>
<evidence type="ECO:0000256" key="13">
    <source>
        <dbReference type="SAM" id="MobiDB-lite"/>
    </source>
</evidence>
<reference evidence="17" key="2">
    <citation type="submission" date="2023-06" db="EMBL/GenBank/DDBJ databases">
        <authorList>
            <person name="Swenson N.G."/>
            <person name="Wegrzyn J.L."/>
            <person name="Mcevoy S.L."/>
        </authorList>
    </citation>
    <scope>NUCLEOTIDE SEQUENCE</scope>
    <source>
        <strain evidence="17">NS2018</strain>
        <tissue evidence="17">Leaf</tissue>
    </source>
</reference>
<dbReference type="PANTHER" id="PTHR48052">
    <property type="entry name" value="UNNAMED PRODUCT"/>
    <property type="match status" value="1"/>
</dbReference>
<dbReference type="GO" id="GO:0008270">
    <property type="term" value="F:zinc ion binding"/>
    <property type="evidence" value="ECO:0007669"/>
    <property type="project" value="UniProtKB-KW"/>
</dbReference>
<dbReference type="Pfam" id="PF00560">
    <property type="entry name" value="LRR_1"/>
    <property type="match status" value="1"/>
</dbReference>
<dbReference type="FunFam" id="3.80.10.10:FF:000129">
    <property type="entry name" value="Leucine-rich repeat receptor-like kinase"/>
    <property type="match status" value="1"/>
</dbReference>
<dbReference type="GO" id="GO:0004190">
    <property type="term" value="F:aspartic-type endopeptidase activity"/>
    <property type="evidence" value="ECO:0007669"/>
    <property type="project" value="InterPro"/>
</dbReference>
<dbReference type="EMBL" id="JAUESC010000003">
    <property type="protein sequence ID" value="KAK0602947.1"/>
    <property type="molecule type" value="Genomic_DNA"/>
</dbReference>
<evidence type="ECO:0000313" key="17">
    <source>
        <dbReference type="EMBL" id="KAK0602947.1"/>
    </source>
</evidence>
<accession>A0AA39SZN9</accession>
<dbReference type="InterPro" id="IPR001969">
    <property type="entry name" value="Aspartic_peptidase_AS"/>
</dbReference>
<dbReference type="InterPro" id="IPR036875">
    <property type="entry name" value="Znf_CCHC_sf"/>
</dbReference>
<keyword evidence="4" id="KW-0433">Leucine-rich repeat</keyword>
<dbReference type="InterPro" id="IPR001611">
    <property type="entry name" value="Leu-rich_rpt"/>
</dbReference>
<dbReference type="AlphaFoldDB" id="A0AA39SZN9"/>
<feature type="domain" description="CCHC-type" evidence="16">
    <location>
        <begin position="902"/>
        <end position="918"/>
    </location>
</feature>
<feature type="transmembrane region" description="Helical" evidence="14">
    <location>
        <begin position="1193"/>
        <end position="1215"/>
    </location>
</feature>
<dbReference type="InterPro" id="IPR001878">
    <property type="entry name" value="Znf_CCHC"/>
</dbReference>
<keyword evidence="12" id="KW-0862">Zinc</keyword>
<dbReference type="Pfam" id="PF13975">
    <property type="entry name" value="gag-asp_proteas"/>
    <property type="match status" value="1"/>
</dbReference>
<dbReference type="InterPro" id="IPR021109">
    <property type="entry name" value="Peptidase_aspartic_dom_sf"/>
</dbReference>
<evidence type="ECO:0000256" key="8">
    <source>
        <dbReference type="ARBA" id="ARBA00022989"/>
    </source>
</evidence>
<evidence type="ECO:0000256" key="11">
    <source>
        <dbReference type="ARBA" id="ARBA00023180"/>
    </source>
</evidence>
<organism evidence="17 18">
    <name type="scientific">Acer saccharum</name>
    <name type="common">Sugar maple</name>
    <dbReference type="NCBI Taxonomy" id="4024"/>
    <lineage>
        <taxon>Eukaryota</taxon>
        <taxon>Viridiplantae</taxon>
        <taxon>Streptophyta</taxon>
        <taxon>Embryophyta</taxon>
        <taxon>Tracheophyta</taxon>
        <taxon>Spermatophyta</taxon>
        <taxon>Magnoliopsida</taxon>
        <taxon>eudicotyledons</taxon>
        <taxon>Gunneridae</taxon>
        <taxon>Pentapetalae</taxon>
        <taxon>rosids</taxon>
        <taxon>malvids</taxon>
        <taxon>Sapindales</taxon>
        <taxon>Sapindaceae</taxon>
        <taxon>Hippocastanoideae</taxon>
        <taxon>Acereae</taxon>
        <taxon>Acer</taxon>
    </lineage>
</organism>
<dbReference type="Gene3D" id="3.80.10.10">
    <property type="entry name" value="Ribonuclease Inhibitor"/>
    <property type="match status" value="5"/>
</dbReference>
<dbReference type="GO" id="GO:0003676">
    <property type="term" value="F:nucleic acid binding"/>
    <property type="evidence" value="ECO:0007669"/>
    <property type="project" value="InterPro"/>
</dbReference>
<dbReference type="InterPro" id="IPR013210">
    <property type="entry name" value="LRR_N_plant-typ"/>
</dbReference>
<dbReference type="PROSITE" id="PS50158">
    <property type="entry name" value="ZF_CCHC"/>
    <property type="match status" value="1"/>
</dbReference>
<dbReference type="SUPFAM" id="SSF52058">
    <property type="entry name" value="L domain-like"/>
    <property type="match status" value="2"/>
</dbReference>
<dbReference type="PROSITE" id="PS00141">
    <property type="entry name" value="ASP_PROTEASE"/>
    <property type="match status" value="1"/>
</dbReference>
<evidence type="ECO:0000256" key="10">
    <source>
        <dbReference type="ARBA" id="ARBA00023170"/>
    </source>
</evidence>
<dbReference type="GO" id="GO:0005886">
    <property type="term" value="C:plasma membrane"/>
    <property type="evidence" value="ECO:0007669"/>
    <property type="project" value="UniProtKB-SubCell"/>
</dbReference>
<gene>
    <name evidence="17" type="ORF">LWI29_038444</name>
</gene>
<name>A0AA39SZN9_ACESA</name>
<comment type="subcellular location">
    <subcellularLocation>
        <location evidence="1">Cell membrane</location>
        <topology evidence="1">Single-pass type I membrane protein</topology>
    </subcellularLocation>
</comment>
<proteinExistence type="inferred from homology"/>
<comment type="similarity">
    <text evidence="2">Belongs to the RLP family.</text>
</comment>
<dbReference type="FunFam" id="3.80.10.10:FF:000041">
    <property type="entry name" value="LRR receptor-like serine/threonine-protein kinase ERECTA"/>
    <property type="match status" value="1"/>
</dbReference>
<evidence type="ECO:0000256" key="15">
    <source>
        <dbReference type="SAM" id="SignalP"/>
    </source>
</evidence>
<reference evidence="17" key="1">
    <citation type="journal article" date="2022" name="Plant J.">
        <title>Strategies of tolerance reflected in two North American maple genomes.</title>
        <authorList>
            <person name="McEvoy S.L."/>
            <person name="Sezen U.U."/>
            <person name="Trouern-Trend A."/>
            <person name="McMahon S.M."/>
            <person name="Schaberg P.G."/>
            <person name="Yang J."/>
            <person name="Wegrzyn J.L."/>
            <person name="Swenson N.G."/>
        </authorList>
    </citation>
    <scope>NUCLEOTIDE SEQUENCE</scope>
    <source>
        <strain evidence="17">NS2018</strain>
    </source>
</reference>
<feature type="signal peptide" evidence="15">
    <location>
        <begin position="1"/>
        <end position="18"/>
    </location>
</feature>